<keyword evidence="2" id="KW-0812">Transmembrane</keyword>
<reference evidence="3" key="1">
    <citation type="submission" date="2018-01" db="EMBL/GenBank/DDBJ databases">
        <title>An insight into the sialome of Amazonian anophelines.</title>
        <authorList>
            <person name="Ribeiro J.M."/>
            <person name="Scarpassa V."/>
            <person name="Calvo E."/>
        </authorList>
    </citation>
    <scope>NUCLEOTIDE SEQUENCE</scope>
</reference>
<accession>A0A2M4DIQ2</accession>
<evidence type="ECO:0000313" key="3">
    <source>
        <dbReference type="EMBL" id="MBW77437.1"/>
    </source>
</evidence>
<evidence type="ECO:0000256" key="2">
    <source>
        <dbReference type="SAM" id="Phobius"/>
    </source>
</evidence>
<name>A0A2M4DIQ2_ANODA</name>
<protein>
    <submittedName>
        <fullName evidence="3">Uncharacterized protein</fullName>
    </submittedName>
</protein>
<evidence type="ECO:0000256" key="1">
    <source>
        <dbReference type="SAM" id="MobiDB-lite"/>
    </source>
</evidence>
<feature type="transmembrane region" description="Helical" evidence="2">
    <location>
        <begin position="34"/>
        <end position="53"/>
    </location>
</feature>
<organism evidence="3">
    <name type="scientific">Anopheles darlingi</name>
    <name type="common">Mosquito</name>
    <dbReference type="NCBI Taxonomy" id="43151"/>
    <lineage>
        <taxon>Eukaryota</taxon>
        <taxon>Metazoa</taxon>
        <taxon>Ecdysozoa</taxon>
        <taxon>Arthropoda</taxon>
        <taxon>Hexapoda</taxon>
        <taxon>Insecta</taxon>
        <taxon>Pterygota</taxon>
        <taxon>Neoptera</taxon>
        <taxon>Endopterygota</taxon>
        <taxon>Diptera</taxon>
        <taxon>Nematocera</taxon>
        <taxon>Culicoidea</taxon>
        <taxon>Culicidae</taxon>
        <taxon>Anophelinae</taxon>
        <taxon>Anopheles</taxon>
    </lineage>
</organism>
<sequence>MCVCVTIGRECVSVLRIVFLLSKIFPLLTSATPYFPSPILPIGFASIISLLCVRSFSLDQKPPNPPYKQKTPTEKEKVR</sequence>
<keyword evidence="2" id="KW-1133">Transmembrane helix</keyword>
<feature type="region of interest" description="Disordered" evidence="1">
    <location>
        <begin position="57"/>
        <end position="79"/>
    </location>
</feature>
<proteinExistence type="predicted"/>
<keyword evidence="2" id="KW-0472">Membrane</keyword>
<dbReference type="AlphaFoldDB" id="A0A2M4DIQ2"/>
<dbReference type="EMBL" id="GGFL01013259">
    <property type="protein sequence ID" value="MBW77437.1"/>
    <property type="molecule type" value="Transcribed_RNA"/>
</dbReference>